<dbReference type="Pfam" id="PF01183">
    <property type="entry name" value="Glyco_hydro_25"/>
    <property type="match status" value="1"/>
</dbReference>
<evidence type="ECO:0000256" key="3">
    <source>
        <dbReference type="ARBA" id="ARBA00023295"/>
    </source>
</evidence>
<dbReference type="GO" id="GO:0016998">
    <property type="term" value="P:cell wall macromolecule catabolic process"/>
    <property type="evidence" value="ECO:0007669"/>
    <property type="project" value="InterPro"/>
</dbReference>
<comment type="similarity">
    <text evidence="1">Belongs to the glycosyl hydrolase 25 family.</text>
</comment>
<dbReference type="InterPro" id="IPR058502">
    <property type="entry name" value="PLL-like_beta-prop"/>
</dbReference>
<feature type="domain" description="PLL-like beta propeller" evidence="5">
    <location>
        <begin position="314"/>
        <end position="542"/>
    </location>
</feature>
<dbReference type="Proteomes" id="UP000003688">
    <property type="component" value="Unassembled WGS sequence"/>
</dbReference>
<evidence type="ECO:0000313" key="7">
    <source>
        <dbReference type="Proteomes" id="UP000003688"/>
    </source>
</evidence>
<comment type="caution">
    <text evidence="6">The sequence shown here is derived from an EMBL/GenBank/DDBJ whole genome shotgun (WGS) entry which is preliminary data.</text>
</comment>
<organism evidence="6 7">
    <name type="scientific">Pedosphaera parvula (strain Ellin514)</name>
    <dbReference type="NCBI Taxonomy" id="320771"/>
    <lineage>
        <taxon>Bacteria</taxon>
        <taxon>Pseudomonadati</taxon>
        <taxon>Verrucomicrobiota</taxon>
        <taxon>Pedosphaerae</taxon>
        <taxon>Pedosphaerales</taxon>
        <taxon>Pedosphaeraceae</taxon>
        <taxon>Pedosphaera</taxon>
    </lineage>
</organism>
<keyword evidence="2 6" id="KW-0378">Hydrolase</keyword>
<dbReference type="InterPro" id="IPR017853">
    <property type="entry name" value="GH"/>
</dbReference>
<evidence type="ECO:0000256" key="1">
    <source>
        <dbReference type="ARBA" id="ARBA00010646"/>
    </source>
</evidence>
<evidence type="ECO:0000259" key="5">
    <source>
        <dbReference type="Pfam" id="PF26607"/>
    </source>
</evidence>
<dbReference type="SMART" id="SM00641">
    <property type="entry name" value="Glyco_25"/>
    <property type="match status" value="1"/>
</dbReference>
<sequence length="549" mass="57659" precursor="true">MKKTIRPSTLQRTALAAASLLLTMGAGSAWARPLGVDVSNNNGSINWTTIKNGGISFAWAKANEGTTFTDGFYSSNISNGKAAGVVMGAYDFARPAANSPTAEANYFWNIVKNTVAADGKTLMPALDFEDFSGHAGASSFSDWANQWCNSIKSKAAANGVSITPVIYTTTGEACSFDGSVAQWGAWIAQPDNGNPQTGNAWEDGGCQPWGSGAWDVWQYHWPSSAGNTLAFMDRDVFNGSSITPLIATSTSEGFDVTLKPSSIVYPGGQEEVFAANSTDGNTWHAWNSGPGTGWTAGYFDAWSMESAVVPVFHSGFMEIFAVGSGGYVNHNYNSGAGTSWNGWSSILAGSFTGNPGAVARPSGYMKVEVHGSDGTITDIYQNGAGQPWGYQSLGGGIASDPTIIINTNGYVQVFATDTSGYLVNRWDTGQGTSWNSGGWTRIGSGSCSGRPCAVVRPDGGVEVFVRNTNKSINHYYHGSFAASWGSDNLGTAGSGFASNAAGMASANGAVEIFVTDSNNNLYHKWNTGTGTAWGNWNLLVQGATSDLRH</sequence>
<reference evidence="6 7" key="1">
    <citation type="journal article" date="2011" name="J. Bacteriol.">
        <title>Genome sequence of 'Pedosphaera parvula' Ellin514, an aerobic Verrucomicrobial isolate from pasture soil.</title>
        <authorList>
            <person name="Kant R."/>
            <person name="van Passel M.W."/>
            <person name="Sangwan P."/>
            <person name="Palva A."/>
            <person name="Lucas S."/>
            <person name="Copeland A."/>
            <person name="Lapidus A."/>
            <person name="Glavina Del Rio T."/>
            <person name="Dalin E."/>
            <person name="Tice H."/>
            <person name="Bruce D."/>
            <person name="Goodwin L."/>
            <person name="Pitluck S."/>
            <person name="Chertkov O."/>
            <person name="Larimer F.W."/>
            <person name="Land M.L."/>
            <person name="Hauser L."/>
            <person name="Brettin T.S."/>
            <person name="Detter J.C."/>
            <person name="Han S."/>
            <person name="de Vos W.M."/>
            <person name="Janssen P.H."/>
            <person name="Smidt H."/>
        </authorList>
    </citation>
    <scope>NUCLEOTIDE SEQUENCE [LARGE SCALE GENOMIC DNA]</scope>
    <source>
        <strain evidence="6 7">Ellin514</strain>
    </source>
</reference>
<dbReference type="PROSITE" id="PS51904">
    <property type="entry name" value="GLYCOSYL_HYDROL_F25_2"/>
    <property type="match status" value="1"/>
</dbReference>
<keyword evidence="7" id="KW-1185">Reference proteome</keyword>
<evidence type="ECO:0000256" key="2">
    <source>
        <dbReference type="ARBA" id="ARBA00022801"/>
    </source>
</evidence>
<dbReference type="Gene3D" id="3.20.20.80">
    <property type="entry name" value="Glycosidases"/>
    <property type="match status" value="1"/>
</dbReference>
<dbReference type="PANTHER" id="PTHR34135:SF2">
    <property type="entry name" value="LYSOZYME"/>
    <property type="match status" value="1"/>
</dbReference>
<dbReference type="Gene3D" id="2.120.10.70">
    <property type="entry name" value="Fucose-specific lectin"/>
    <property type="match status" value="1"/>
</dbReference>
<feature type="chain" id="PRO_5002893126" evidence="4">
    <location>
        <begin position="32"/>
        <end position="549"/>
    </location>
</feature>
<proteinExistence type="inferred from homology"/>
<protein>
    <submittedName>
        <fullName evidence="6">Glycoside hydrolase family 25</fullName>
    </submittedName>
</protein>
<dbReference type="InterPro" id="IPR018077">
    <property type="entry name" value="Glyco_hydro_fam25_subgr"/>
</dbReference>
<dbReference type="AlphaFoldDB" id="B9XNZ8"/>
<evidence type="ECO:0000313" key="6">
    <source>
        <dbReference type="EMBL" id="EEF58464.1"/>
    </source>
</evidence>
<dbReference type="GO" id="GO:0003796">
    <property type="term" value="F:lysozyme activity"/>
    <property type="evidence" value="ECO:0007669"/>
    <property type="project" value="InterPro"/>
</dbReference>
<dbReference type="GO" id="GO:0016052">
    <property type="term" value="P:carbohydrate catabolic process"/>
    <property type="evidence" value="ECO:0007669"/>
    <property type="project" value="TreeGrafter"/>
</dbReference>
<dbReference type="OrthoDB" id="9798192at2"/>
<gene>
    <name evidence="6" type="ORF">Cflav_PD1087</name>
</gene>
<dbReference type="GO" id="GO:0009253">
    <property type="term" value="P:peptidoglycan catabolic process"/>
    <property type="evidence" value="ECO:0007669"/>
    <property type="project" value="InterPro"/>
</dbReference>
<feature type="signal peptide" evidence="4">
    <location>
        <begin position="1"/>
        <end position="31"/>
    </location>
</feature>
<dbReference type="EMBL" id="ABOX02000043">
    <property type="protein sequence ID" value="EEF58464.1"/>
    <property type="molecule type" value="Genomic_DNA"/>
</dbReference>
<dbReference type="SUPFAM" id="SSF51445">
    <property type="entry name" value="(Trans)glycosidases"/>
    <property type="match status" value="1"/>
</dbReference>
<name>B9XNZ8_PEDPL</name>
<dbReference type="InterPro" id="IPR002053">
    <property type="entry name" value="Glyco_hydro_25"/>
</dbReference>
<keyword evidence="4" id="KW-0732">Signal</keyword>
<dbReference type="Pfam" id="PF26607">
    <property type="entry name" value="DUF8189"/>
    <property type="match status" value="1"/>
</dbReference>
<dbReference type="CDD" id="cd00599">
    <property type="entry name" value="GH25_muramidase"/>
    <property type="match status" value="1"/>
</dbReference>
<evidence type="ECO:0000256" key="4">
    <source>
        <dbReference type="SAM" id="SignalP"/>
    </source>
</evidence>
<dbReference type="STRING" id="320771.Cflav_PD1087"/>
<accession>B9XNZ8</accession>
<dbReference type="RefSeq" id="WP_007417534.1">
    <property type="nucleotide sequence ID" value="NZ_ABOX02000043.1"/>
</dbReference>
<keyword evidence="3" id="KW-0326">Glycosidase</keyword>
<dbReference type="SUPFAM" id="SSF89372">
    <property type="entry name" value="Fucose-specific lectin"/>
    <property type="match status" value="1"/>
</dbReference>
<dbReference type="PANTHER" id="PTHR34135">
    <property type="entry name" value="LYSOZYME"/>
    <property type="match status" value="1"/>
</dbReference>